<dbReference type="EMBL" id="JH000134">
    <property type="protein sequence ID" value="EGV95632.1"/>
    <property type="molecule type" value="Genomic_DNA"/>
</dbReference>
<proteinExistence type="predicted"/>
<organism evidence="2 3">
    <name type="scientific">Cricetulus griseus</name>
    <name type="common">Chinese hamster</name>
    <name type="synonym">Cricetulus barabensis griseus</name>
    <dbReference type="NCBI Taxonomy" id="10029"/>
    <lineage>
        <taxon>Eukaryota</taxon>
        <taxon>Metazoa</taxon>
        <taxon>Chordata</taxon>
        <taxon>Craniata</taxon>
        <taxon>Vertebrata</taxon>
        <taxon>Euteleostomi</taxon>
        <taxon>Mammalia</taxon>
        <taxon>Eutheria</taxon>
        <taxon>Euarchontoglires</taxon>
        <taxon>Glires</taxon>
        <taxon>Rodentia</taxon>
        <taxon>Myomorpha</taxon>
        <taxon>Muroidea</taxon>
        <taxon>Cricetidae</taxon>
        <taxon>Cricetinae</taxon>
        <taxon>Cricetulus</taxon>
    </lineage>
</organism>
<protein>
    <submittedName>
        <fullName evidence="2">Uncharacterized protein</fullName>
    </submittedName>
</protein>
<feature type="region of interest" description="Disordered" evidence="1">
    <location>
        <begin position="1"/>
        <end position="56"/>
    </location>
</feature>
<accession>G3H3Z9</accession>
<sequence length="56" mass="6013">MANGSPYASHLRHSHPTKSPPTERVLGNGRLLPPMDPRVCRNGGSPLPPHSARGCF</sequence>
<gene>
    <name evidence="2" type="ORF">I79_004992</name>
</gene>
<dbReference type="AlphaFoldDB" id="G3H3Z9"/>
<name>G3H3Z9_CRIGR</name>
<evidence type="ECO:0000313" key="2">
    <source>
        <dbReference type="EMBL" id="EGV95632.1"/>
    </source>
</evidence>
<dbReference type="Proteomes" id="UP000001075">
    <property type="component" value="Unassembled WGS sequence"/>
</dbReference>
<dbReference type="InParanoid" id="G3H3Z9"/>
<reference evidence="3" key="1">
    <citation type="journal article" date="2011" name="Nat. Biotechnol.">
        <title>The genomic sequence of the Chinese hamster ovary (CHO)-K1 cell line.</title>
        <authorList>
            <person name="Xu X."/>
            <person name="Nagarajan H."/>
            <person name="Lewis N.E."/>
            <person name="Pan S."/>
            <person name="Cai Z."/>
            <person name="Liu X."/>
            <person name="Chen W."/>
            <person name="Xie M."/>
            <person name="Wang W."/>
            <person name="Hammond S."/>
            <person name="Andersen M.R."/>
            <person name="Neff N."/>
            <person name="Passarelli B."/>
            <person name="Koh W."/>
            <person name="Fan H.C."/>
            <person name="Wang J."/>
            <person name="Gui Y."/>
            <person name="Lee K.H."/>
            <person name="Betenbaugh M.J."/>
            <person name="Quake S.R."/>
            <person name="Famili I."/>
            <person name="Palsson B.O."/>
            <person name="Wang J."/>
        </authorList>
    </citation>
    <scope>NUCLEOTIDE SEQUENCE [LARGE SCALE GENOMIC DNA]</scope>
    <source>
        <strain evidence="3">CHO K1 cell line</strain>
    </source>
</reference>
<evidence type="ECO:0000256" key="1">
    <source>
        <dbReference type="SAM" id="MobiDB-lite"/>
    </source>
</evidence>
<evidence type="ECO:0000313" key="3">
    <source>
        <dbReference type="Proteomes" id="UP000001075"/>
    </source>
</evidence>